<dbReference type="PROSITE" id="PS50011">
    <property type="entry name" value="PROTEIN_KINASE_DOM"/>
    <property type="match status" value="1"/>
</dbReference>
<organism evidence="3 4">
    <name type="scientific">Durusdinium trenchii</name>
    <dbReference type="NCBI Taxonomy" id="1381693"/>
    <lineage>
        <taxon>Eukaryota</taxon>
        <taxon>Sar</taxon>
        <taxon>Alveolata</taxon>
        <taxon>Dinophyceae</taxon>
        <taxon>Suessiales</taxon>
        <taxon>Symbiodiniaceae</taxon>
        <taxon>Durusdinium</taxon>
    </lineage>
</organism>
<dbReference type="SUPFAM" id="SSF56112">
    <property type="entry name" value="Protein kinase-like (PK-like)"/>
    <property type="match status" value="1"/>
</dbReference>
<dbReference type="EMBL" id="CAXAMN010026817">
    <property type="protein sequence ID" value="CAK9106036.1"/>
    <property type="molecule type" value="Genomic_DNA"/>
</dbReference>
<dbReference type="InterPro" id="IPR011009">
    <property type="entry name" value="Kinase-like_dom_sf"/>
</dbReference>
<feature type="region of interest" description="Disordered" evidence="1">
    <location>
        <begin position="373"/>
        <end position="394"/>
    </location>
</feature>
<dbReference type="InterPro" id="IPR011992">
    <property type="entry name" value="EF-hand-dom_pair"/>
</dbReference>
<dbReference type="Pfam" id="PF00069">
    <property type="entry name" value="Pkinase"/>
    <property type="match status" value="1"/>
</dbReference>
<keyword evidence="4" id="KW-1185">Reference proteome</keyword>
<dbReference type="InterPro" id="IPR008271">
    <property type="entry name" value="Ser/Thr_kinase_AS"/>
</dbReference>
<evidence type="ECO:0000313" key="4">
    <source>
        <dbReference type="Proteomes" id="UP001642484"/>
    </source>
</evidence>
<dbReference type="Proteomes" id="UP001642484">
    <property type="component" value="Unassembled WGS sequence"/>
</dbReference>
<comment type="caution">
    <text evidence="3">The sequence shown here is derived from an EMBL/GenBank/DDBJ whole genome shotgun (WGS) entry which is preliminary data.</text>
</comment>
<feature type="domain" description="Protein kinase" evidence="2">
    <location>
        <begin position="1"/>
        <end position="180"/>
    </location>
</feature>
<feature type="compositionally biased region" description="Basic residues" evidence="1">
    <location>
        <begin position="808"/>
        <end position="818"/>
    </location>
</feature>
<feature type="region of interest" description="Disordered" evidence="1">
    <location>
        <begin position="415"/>
        <end position="452"/>
    </location>
</feature>
<evidence type="ECO:0000313" key="3">
    <source>
        <dbReference type="EMBL" id="CAK9106036.1"/>
    </source>
</evidence>
<sequence length="818" mass="93081">MPLPFSLKVLHQVLLALAHMHKRQMMHLDIKGQNLMFQVSYRDTILPHERAGHPAPMMVMKAPHVVLVDFGTARRMEEVKGEPIGTCAFMAPEVWKGCLSSKADVFSLGVVFFQMLAGKLPFNPPDTIDLAQEYWAMEPLPPWNEVPYTAPLCQEVCDSLLQVPQASRPQAEELLLHPLFADLHEHHPEEETVAIPTHYAQRLVNFAGKDVLQKCMRLRLARAWSSNQMPSFRRLFVALAPQGRLPPARLVAALSCSGLAERYGSAALVAQAAQQAADALVNEEGAISFTLFVAALADLGDPKYENFLLQSFEQVDHDDDSLLGIEDLAELLSADMKRHAVLLQEFMVALTGHASPGTKLEWRQFLRHFQSRDAAEAAPREASESPEAPDVAKGPDAFFQHFAGTLLDRAVEQMHRAEAKGAKRAQGRSLRGAPRGRARRRGGRGAESFRCRRRSTREAHRDSLTDVWRFMEELQVLLMQDEVFRQSDLAFCSEPAIACVAMHRAGKPVLGYFGVHVAFMIHEGRDQKRLYGAFLELSQDERHSFATKAPYLSLQVYSHTSLKLPAIRPLSLYTQPVIYSGAESREVLLNRRPVPFWNRRLLMNSFAELNGFHFRFEVVERLADKSYSNWLSHRAGIYYPYDWLQTMGFYDWINMGLPTFVPDTPMYTYTMQGTNNRGWTSSIFEPPKEIYPYRYQDWEDLESRVFWWHMTDFKVLPCVQLFVSLPHLFLALSQVPMAALSAEMRLQHLQRTHSTARYWQEALLKALAHGQKGDDRMPDLSFQLGQLVFESTQTPSEASAQPRPKARELRRRTTPQLT</sequence>
<dbReference type="SMART" id="SM00220">
    <property type="entry name" value="S_TKc"/>
    <property type="match status" value="1"/>
</dbReference>
<evidence type="ECO:0000256" key="1">
    <source>
        <dbReference type="SAM" id="MobiDB-lite"/>
    </source>
</evidence>
<gene>
    <name evidence="3" type="ORF">CCMP2556_LOCUS49600</name>
</gene>
<dbReference type="SUPFAM" id="SSF47473">
    <property type="entry name" value="EF-hand"/>
    <property type="match status" value="1"/>
</dbReference>
<evidence type="ECO:0000259" key="2">
    <source>
        <dbReference type="PROSITE" id="PS50011"/>
    </source>
</evidence>
<feature type="compositionally biased region" description="Basic and acidic residues" evidence="1">
    <location>
        <begin position="373"/>
        <end position="383"/>
    </location>
</feature>
<dbReference type="Gene3D" id="1.10.510.10">
    <property type="entry name" value="Transferase(Phosphotransferase) domain 1"/>
    <property type="match status" value="1"/>
</dbReference>
<dbReference type="PANTHER" id="PTHR44167:SF24">
    <property type="entry name" value="SERINE_THREONINE-PROTEIN KINASE CHK2"/>
    <property type="match status" value="1"/>
</dbReference>
<dbReference type="Gene3D" id="1.10.238.10">
    <property type="entry name" value="EF-hand"/>
    <property type="match status" value="2"/>
</dbReference>
<accession>A0ABP0S149</accession>
<protein>
    <recommendedName>
        <fullName evidence="2">Protein kinase domain-containing protein</fullName>
    </recommendedName>
</protein>
<feature type="compositionally biased region" description="Basic residues" evidence="1">
    <location>
        <begin position="434"/>
        <end position="443"/>
    </location>
</feature>
<dbReference type="PANTHER" id="PTHR44167">
    <property type="entry name" value="OVARIAN-SPECIFIC SERINE/THREONINE-PROTEIN KINASE LOK-RELATED"/>
    <property type="match status" value="1"/>
</dbReference>
<proteinExistence type="predicted"/>
<name>A0ABP0S149_9DINO</name>
<reference evidence="3 4" key="1">
    <citation type="submission" date="2024-02" db="EMBL/GenBank/DDBJ databases">
        <authorList>
            <person name="Chen Y."/>
            <person name="Shah S."/>
            <person name="Dougan E. K."/>
            <person name="Thang M."/>
            <person name="Chan C."/>
        </authorList>
    </citation>
    <scope>NUCLEOTIDE SEQUENCE [LARGE SCALE GENOMIC DNA]</scope>
</reference>
<dbReference type="PROSITE" id="PS00108">
    <property type="entry name" value="PROTEIN_KINASE_ST"/>
    <property type="match status" value="1"/>
</dbReference>
<feature type="region of interest" description="Disordered" evidence="1">
    <location>
        <begin position="792"/>
        <end position="818"/>
    </location>
</feature>
<dbReference type="InterPro" id="IPR000719">
    <property type="entry name" value="Prot_kinase_dom"/>
</dbReference>